<dbReference type="Proteomes" id="UP000807025">
    <property type="component" value="Unassembled WGS sequence"/>
</dbReference>
<proteinExistence type="predicted"/>
<accession>A0A9P5ZFV6</accession>
<feature type="compositionally biased region" description="Acidic residues" evidence="1">
    <location>
        <begin position="412"/>
        <end position="429"/>
    </location>
</feature>
<feature type="region of interest" description="Disordered" evidence="1">
    <location>
        <begin position="389"/>
        <end position="452"/>
    </location>
</feature>
<sequence length="452" mass="47277">MAYPYQGLDFSSPLHAHISDAPDEVEDDKRSEHPGEDGEQDGHDVETGEASSGAPAGEGEEAGDVSSDAADGDGDEDEDEDAGDPSSDAAVAEGDDDEDEARDPSSDAAPSSDTAVAADADGDDDAEEVAGDPSSDVADAEGDDDNEDEVGEGEGSDAEPNSGGDMSITEDDGSDSNASEAPVMAQDHLGADDEYEVPADQLIDDRMLEEAMAQFDGQAVSQVDTFPEGDVPVASQPSGGDSRDVLDPSDDVPVASQHGGGGPRDVPDPSFILRSAAKRQIKLTPQAPNVMKVYAAIRAIPPSPIDFTEAGPSTVRLPDLEQGEISWEPSPPTKPYDPSNSPHVLSLRFQNGAGDDPDAIAIPLADLHEDPFAPLAGVHDYLLSVAASENKKPEDFGLQPRKRGRGPSVTDIEAEGDDIAEDSEDYDEDDLRKQASKVQNPEPGRPPRSAQE</sequence>
<evidence type="ECO:0000313" key="3">
    <source>
        <dbReference type="Proteomes" id="UP000807025"/>
    </source>
</evidence>
<feature type="region of interest" description="Disordered" evidence="1">
    <location>
        <begin position="322"/>
        <end position="343"/>
    </location>
</feature>
<evidence type="ECO:0000313" key="2">
    <source>
        <dbReference type="EMBL" id="KAF9486701.1"/>
    </source>
</evidence>
<name>A0A9P5ZFV6_PLEER</name>
<feature type="compositionally biased region" description="Basic and acidic residues" evidence="1">
    <location>
        <begin position="27"/>
        <end position="46"/>
    </location>
</feature>
<feature type="compositionally biased region" description="Acidic residues" evidence="1">
    <location>
        <begin position="138"/>
        <end position="157"/>
    </location>
</feature>
<feature type="compositionally biased region" description="Acidic residues" evidence="1">
    <location>
        <begin position="120"/>
        <end position="130"/>
    </location>
</feature>
<reference evidence="2" key="1">
    <citation type="submission" date="2020-11" db="EMBL/GenBank/DDBJ databases">
        <authorList>
            <consortium name="DOE Joint Genome Institute"/>
            <person name="Ahrendt S."/>
            <person name="Riley R."/>
            <person name="Andreopoulos W."/>
            <person name="Labutti K."/>
            <person name="Pangilinan J."/>
            <person name="Ruiz-Duenas F.J."/>
            <person name="Barrasa J.M."/>
            <person name="Sanchez-Garcia M."/>
            <person name="Camarero S."/>
            <person name="Miyauchi S."/>
            <person name="Serrano A."/>
            <person name="Linde D."/>
            <person name="Babiker R."/>
            <person name="Drula E."/>
            <person name="Ayuso-Fernandez I."/>
            <person name="Pacheco R."/>
            <person name="Padilla G."/>
            <person name="Ferreira P."/>
            <person name="Barriuso J."/>
            <person name="Kellner H."/>
            <person name="Castanera R."/>
            <person name="Alfaro M."/>
            <person name="Ramirez L."/>
            <person name="Pisabarro A.G."/>
            <person name="Kuo A."/>
            <person name="Tritt A."/>
            <person name="Lipzen A."/>
            <person name="He G."/>
            <person name="Yan M."/>
            <person name="Ng V."/>
            <person name="Cullen D."/>
            <person name="Martin F."/>
            <person name="Rosso M.-N."/>
            <person name="Henrissat B."/>
            <person name="Hibbett D."/>
            <person name="Martinez A.T."/>
            <person name="Grigoriev I.V."/>
        </authorList>
    </citation>
    <scope>NUCLEOTIDE SEQUENCE</scope>
    <source>
        <strain evidence="2">ATCC 90797</strain>
    </source>
</reference>
<gene>
    <name evidence="2" type="ORF">BDN71DRAFT_1514722</name>
</gene>
<organism evidence="2 3">
    <name type="scientific">Pleurotus eryngii</name>
    <name type="common">Boletus of the steppes</name>
    <dbReference type="NCBI Taxonomy" id="5323"/>
    <lineage>
        <taxon>Eukaryota</taxon>
        <taxon>Fungi</taxon>
        <taxon>Dikarya</taxon>
        <taxon>Basidiomycota</taxon>
        <taxon>Agaricomycotina</taxon>
        <taxon>Agaricomycetes</taxon>
        <taxon>Agaricomycetidae</taxon>
        <taxon>Agaricales</taxon>
        <taxon>Pleurotineae</taxon>
        <taxon>Pleurotaceae</taxon>
        <taxon>Pleurotus</taxon>
    </lineage>
</organism>
<protein>
    <submittedName>
        <fullName evidence="2">Uncharacterized protein</fullName>
    </submittedName>
</protein>
<dbReference type="AlphaFoldDB" id="A0A9P5ZFV6"/>
<feature type="region of interest" description="Disordered" evidence="1">
    <location>
        <begin position="1"/>
        <end position="271"/>
    </location>
</feature>
<feature type="compositionally biased region" description="Low complexity" evidence="1">
    <location>
        <begin position="48"/>
        <end position="57"/>
    </location>
</feature>
<keyword evidence="3" id="KW-1185">Reference proteome</keyword>
<comment type="caution">
    <text evidence="2">The sequence shown here is derived from an EMBL/GenBank/DDBJ whole genome shotgun (WGS) entry which is preliminary data.</text>
</comment>
<dbReference type="EMBL" id="MU155000">
    <property type="protein sequence ID" value="KAF9486701.1"/>
    <property type="molecule type" value="Genomic_DNA"/>
</dbReference>
<evidence type="ECO:0000256" key="1">
    <source>
        <dbReference type="SAM" id="MobiDB-lite"/>
    </source>
</evidence>
<feature type="non-terminal residue" evidence="2">
    <location>
        <position position="452"/>
    </location>
</feature>
<feature type="compositionally biased region" description="Acidic residues" evidence="1">
    <location>
        <begin position="70"/>
        <end position="83"/>
    </location>
</feature>
<feature type="compositionally biased region" description="Low complexity" evidence="1">
    <location>
        <begin position="106"/>
        <end position="119"/>
    </location>
</feature>